<accession>A0AA86NJT8</accession>
<feature type="transmembrane region" description="Helical" evidence="1">
    <location>
        <begin position="306"/>
        <end position="325"/>
    </location>
</feature>
<name>A0AA86NJT8_9EUKA</name>
<gene>
    <name evidence="3" type="ORF">HINF_LOCUS49602</name>
    <name evidence="2" type="ORF">HINF_LOCUS8074</name>
</gene>
<keyword evidence="1" id="KW-0812">Transmembrane</keyword>
<sequence length="327" mass="38746">MMIETNQTKNNVTLFNILKAIHIHYYQWQKTIKYDQIIINGFKYDVSEETIEATELEQYQVSTFNCSFELNLTKSLKQVLSQCFGYQNYQYFNFDEFTNVDYELQQYEHNQTHYLALKKQIQEAATLYNMQVYSDFGERIERLELNNIINYLDYVKIGNSNGVHKISKVNVTNDFKITATRTKQDTVITFSQQSADFYDNCWLVSEKGQFLIDLDFRKQQINILNDLSAQRLKEYNDYILASKHLQEFISCDQIQIKVQKQIELNNVLNKLQLDQYFNFINQITFETTQQNDEILPAQTQSRNDKLIVVMLIAGFLILILITNSYHK</sequence>
<dbReference type="AlphaFoldDB" id="A0AA86NJT8"/>
<evidence type="ECO:0000313" key="4">
    <source>
        <dbReference type="Proteomes" id="UP001642409"/>
    </source>
</evidence>
<proteinExistence type="predicted"/>
<dbReference type="EMBL" id="CATOUU010000200">
    <property type="protein sequence ID" value="CAI9920429.1"/>
    <property type="molecule type" value="Genomic_DNA"/>
</dbReference>
<organism evidence="2">
    <name type="scientific">Hexamita inflata</name>
    <dbReference type="NCBI Taxonomy" id="28002"/>
    <lineage>
        <taxon>Eukaryota</taxon>
        <taxon>Metamonada</taxon>
        <taxon>Diplomonadida</taxon>
        <taxon>Hexamitidae</taxon>
        <taxon>Hexamitinae</taxon>
        <taxon>Hexamita</taxon>
    </lineage>
</organism>
<keyword evidence="1" id="KW-1133">Transmembrane helix</keyword>
<reference evidence="3 4" key="2">
    <citation type="submission" date="2024-07" db="EMBL/GenBank/DDBJ databases">
        <authorList>
            <person name="Akdeniz Z."/>
        </authorList>
    </citation>
    <scope>NUCLEOTIDE SEQUENCE [LARGE SCALE GENOMIC DNA]</scope>
</reference>
<evidence type="ECO:0000313" key="2">
    <source>
        <dbReference type="EMBL" id="CAI9920429.1"/>
    </source>
</evidence>
<keyword evidence="4" id="KW-1185">Reference proteome</keyword>
<evidence type="ECO:0000256" key="1">
    <source>
        <dbReference type="SAM" id="Phobius"/>
    </source>
</evidence>
<dbReference type="Proteomes" id="UP001642409">
    <property type="component" value="Unassembled WGS sequence"/>
</dbReference>
<reference evidence="2" key="1">
    <citation type="submission" date="2023-06" db="EMBL/GenBank/DDBJ databases">
        <authorList>
            <person name="Kurt Z."/>
        </authorList>
    </citation>
    <scope>NUCLEOTIDE SEQUENCE</scope>
</reference>
<keyword evidence="1" id="KW-0472">Membrane</keyword>
<comment type="caution">
    <text evidence="2">The sequence shown here is derived from an EMBL/GenBank/DDBJ whole genome shotgun (WGS) entry which is preliminary data.</text>
</comment>
<evidence type="ECO:0000313" key="3">
    <source>
        <dbReference type="EMBL" id="CAL6061223.1"/>
    </source>
</evidence>
<protein>
    <submittedName>
        <fullName evidence="3">Hypothetical_protein</fullName>
    </submittedName>
</protein>
<dbReference type="EMBL" id="CAXDID020000234">
    <property type="protein sequence ID" value="CAL6061223.1"/>
    <property type="molecule type" value="Genomic_DNA"/>
</dbReference>